<accession>A0ABS3LN48</accession>
<feature type="region of interest" description="Disordered" evidence="1">
    <location>
        <begin position="79"/>
        <end position="107"/>
    </location>
</feature>
<protein>
    <submittedName>
        <fullName evidence="2">Copper resistance protein B</fullName>
    </submittedName>
</protein>
<reference evidence="2 3" key="1">
    <citation type="submission" date="2021-03" db="EMBL/GenBank/DDBJ databases">
        <title>The complete genome sequence of Acetobacter suratthaniensis TBRC 1719.</title>
        <authorList>
            <person name="Charoenyingcharoen P."/>
            <person name="Yukphan P."/>
        </authorList>
    </citation>
    <scope>NUCLEOTIDE SEQUENCE [LARGE SCALE GENOMIC DNA]</scope>
    <source>
        <strain evidence="2 3">TBRC 1719</strain>
    </source>
</reference>
<comment type="caution">
    <text evidence="2">The sequence shown here is derived from an EMBL/GenBank/DDBJ whole genome shotgun (WGS) entry which is preliminary data.</text>
</comment>
<evidence type="ECO:0000313" key="2">
    <source>
        <dbReference type="EMBL" id="MBO1328791.1"/>
    </source>
</evidence>
<evidence type="ECO:0000256" key="1">
    <source>
        <dbReference type="SAM" id="MobiDB-lite"/>
    </source>
</evidence>
<dbReference type="InterPro" id="IPR007939">
    <property type="entry name" value="Cu-R_B_prcur"/>
</dbReference>
<dbReference type="InterPro" id="IPR036709">
    <property type="entry name" value="Autotransporte_beta_dom_sf"/>
</dbReference>
<dbReference type="SUPFAM" id="SSF103515">
    <property type="entry name" value="Autotransporter"/>
    <property type="match status" value="1"/>
</dbReference>
<feature type="region of interest" description="Disordered" evidence="1">
    <location>
        <begin position="1"/>
        <end position="21"/>
    </location>
</feature>
<sequence length="375" mass="40601">MGLSLPPALPHGSGHVPHGGGVMNKPYTHTARLLAGLLACLPTTLVPPYAQTAEAGTHTHAMPKKTISGHAMSDMDDMDDMDGMDGMEDMGKPTPSLSHPPKTVQAAPSGITKTSAPMPHDNAMAGAAHVSLPPLSPSARWPATPPPVPRVHYIHNMPPVMDHNTYFHILMEQLEGRYAADGSLFRYSGQAWFGTDHDKLWIKSEGTVDSHNTMSDGDHELLYDHAISTYFDLQAGTRLDLDSGPVRAWGAVGVQGLALYFFDVSATAYFNADGVAGKLEGSYDLLITNRLILQPQAELNFYSRTDPARGDSQGFSSIDTGLRLRYEFKRKLAPYIAVTYSGNYGAAANTPSVSRTTAANGPEDLRFTFGLRTWY</sequence>
<name>A0ABS3LN48_9PROT</name>
<feature type="compositionally biased region" description="Acidic residues" evidence="1">
    <location>
        <begin position="79"/>
        <end position="88"/>
    </location>
</feature>
<evidence type="ECO:0000313" key="3">
    <source>
        <dbReference type="Proteomes" id="UP000664399"/>
    </source>
</evidence>
<organism evidence="2 3">
    <name type="scientific">Acetobacter suratthaniensis</name>
    <dbReference type="NCBI Taxonomy" id="1502841"/>
    <lineage>
        <taxon>Bacteria</taxon>
        <taxon>Pseudomonadati</taxon>
        <taxon>Pseudomonadota</taxon>
        <taxon>Alphaproteobacteria</taxon>
        <taxon>Acetobacterales</taxon>
        <taxon>Acetobacteraceae</taxon>
        <taxon>Acetobacter</taxon>
    </lineage>
</organism>
<proteinExistence type="predicted"/>
<dbReference type="Proteomes" id="UP000664399">
    <property type="component" value="Unassembled WGS sequence"/>
</dbReference>
<gene>
    <name evidence="2" type="ORF">J2D75_09930</name>
</gene>
<keyword evidence="3" id="KW-1185">Reference proteome</keyword>
<dbReference type="Pfam" id="PF05275">
    <property type="entry name" value="CopB"/>
    <property type="match status" value="1"/>
</dbReference>
<dbReference type="EMBL" id="JAFVMG010000010">
    <property type="protein sequence ID" value="MBO1328791.1"/>
    <property type="molecule type" value="Genomic_DNA"/>
</dbReference>